<dbReference type="Pfam" id="PF05685">
    <property type="entry name" value="Uma2"/>
    <property type="match status" value="1"/>
</dbReference>
<evidence type="ECO:0000313" key="2">
    <source>
        <dbReference type="EMBL" id="AXV04955.1"/>
    </source>
</evidence>
<keyword evidence="3" id="KW-1185">Reference proteome</keyword>
<proteinExistence type="predicted"/>
<dbReference type="PANTHER" id="PTHR35400:SF1">
    <property type="entry name" value="SLR1083 PROTEIN"/>
    <property type="match status" value="1"/>
</dbReference>
<dbReference type="Gene3D" id="3.90.1570.10">
    <property type="entry name" value="tt1808, chain A"/>
    <property type="match status" value="1"/>
</dbReference>
<dbReference type="KEGG" id="euz:DVS28_a0248"/>
<evidence type="ECO:0000313" key="3">
    <source>
        <dbReference type="Proteomes" id="UP000264006"/>
    </source>
</evidence>
<dbReference type="CDD" id="cd06260">
    <property type="entry name" value="DUF820-like"/>
    <property type="match status" value="1"/>
</dbReference>
<organism evidence="2 3">
    <name type="scientific">Euzebya pacifica</name>
    <dbReference type="NCBI Taxonomy" id="1608957"/>
    <lineage>
        <taxon>Bacteria</taxon>
        <taxon>Bacillati</taxon>
        <taxon>Actinomycetota</taxon>
        <taxon>Nitriliruptoria</taxon>
        <taxon>Euzebyales</taxon>
    </lineage>
</organism>
<protein>
    <recommendedName>
        <fullName evidence="1">Putative restriction endonuclease domain-containing protein</fullName>
    </recommendedName>
</protein>
<dbReference type="EMBL" id="CP031165">
    <property type="protein sequence ID" value="AXV04955.1"/>
    <property type="molecule type" value="Genomic_DNA"/>
</dbReference>
<feature type="domain" description="Putative restriction endonuclease" evidence="1">
    <location>
        <begin position="21"/>
        <end position="172"/>
    </location>
</feature>
<gene>
    <name evidence="2" type="ORF">DVS28_a0248</name>
</gene>
<dbReference type="InterPro" id="IPR011335">
    <property type="entry name" value="Restrct_endonuc-II-like"/>
</dbReference>
<dbReference type="PANTHER" id="PTHR35400">
    <property type="entry name" value="SLR1083 PROTEIN"/>
    <property type="match status" value="1"/>
</dbReference>
<dbReference type="SUPFAM" id="SSF52980">
    <property type="entry name" value="Restriction endonuclease-like"/>
    <property type="match status" value="1"/>
</dbReference>
<dbReference type="RefSeq" id="WP_114589826.1">
    <property type="nucleotide sequence ID" value="NZ_CP031165.1"/>
</dbReference>
<name>A0A346XRV8_9ACTN</name>
<reference evidence="2 3" key="1">
    <citation type="submission" date="2018-09" db="EMBL/GenBank/DDBJ databases">
        <title>Complete genome sequence of Euzebya sp. DY32-46 isolated from seawater of Pacific Ocean.</title>
        <authorList>
            <person name="Xu L."/>
            <person name="Wu Y.-H."/>
            <person name="Xu X.-W."/>
        </authorList>
    </citation>
    <scope>NUCLEOTIDE SEQUENCE [LARGE SCALE GENOMIC DNA]</scope>
    <source>
        <strain evidence="2 3">DY32-46</strain>
    </source>
</reference>
<evidence type="ECO:0000259" key="1">
    <source>
        <dbReference type="Pfam" id="PF05685"/>
    </source>
</evidence>
<dbReference type="InterPro" id="IPR008538">
    <property type="entry name" value="Uma2"/>
</dbReference>
<dbReference type="InterPro" id="IPR012296">
    <property type="entry name" value="Nuclease_put_TT1808"/>
</dbReference>
<dbReference type="OrthoDB" id="9799703at2"/>
<dbReference type="Proteomes" id="UP000264006">
    <property type="component" value="Chromosome"/>
</dbReference>
<sequence>MTTLLAPPTTLPDEFRPLTREEYNRLIDLGVFEGTRVQLVGGLLIEMTPQKDPHFQLVVDLNMMLAHQVHGRHSVNVQGPLQVDDISEPEPDLSILPLPKYGGVGKTGEALLVIEVAESSLALDLGEKARRYAAAGYPEYWVIDAVKRVVIRHTAPKPDGTWATIEHLTDGVIEPVAVADVTVDLDELFDF</sequence>
<accession>A0A346XRV8</accession>
<dbReference type="AlphaFoldDB" id="A0A346XRV8"/>